<evidence type="ECO:0000256" key="6">
    <source>
        <dbReference type="ARBA" id="ARBA00023180"/>
    </source>
</evidence>
<evidence type="ECO:0000256" key="8">
    <source>
        <dbReference type="RuleBase" id="RU361169"/>
    </source>
</evidence>
<evidence type="ECO:0000256" key="2">
    <source>
        <dbReference type="ARBA" id="ARBA00008834"/>
    </source>
</evidence>
<dbReference type="InterPro" id="IPR000743">
    <property type="entry name" value="Glyco_hydro_28"/>
</dbReference>
<accession>A0AAV1XS21</accession>
<evidence type="ECO:0000256" key="7">
    <source>
        <dbReference type="ARBA" id="ARBA00023295"/>
    </source>
</evidence>
<evidence type="ECO:0000256" key="9">
    <source>
        <dbReference type="SAM" id="SignalP"/>
    </source>
</evidence>
<proteinExistence type="inferred from homology"/>
<dbReference type="Proteomes" id="UP001497480">
    <property type="component" value="Unassembled WGS sequence"/>
</dbReference>
<keyword evidence="4 8" id="KW-0378">Hydrolase</keyword>
<dbReference type="InterPro" id="IPR012334">
    <property type="entry name" value="Pectin_lyas_fold"/>
</dbReference>
<evidence type="ECO:0000256" key="4">
    <source>
        <dbReference type="ARBA" id="ARBA00022801"/>
    </source>
</evidence>
<keyword evidence="3" id="KW-0134">Cell wall</keyword>
<feature type="chain" id="PRO_5043415876" description="Polygalacturonase" evidence="9">
    <location>
        <begin position="21"/>
        <end position="303"/>
    </location>
</feature>
<comment type="similarity">
    <text evidence="2 8">Belongs to the glycosyl hydrolase 28 family.</text>
</comment>
<keyword evidence="9" id="KW-0732">Signal</keyword>
<dbReference type="PANTHER" id="PTHR31736">
    <property type="match status" value="1"/>
</dbReference>
<dbReference type="SUPFAM" id="SSF51126">
    <property type="entry name" value="Pectin lyase-like"/>
    <property type="match status" value="1"/>
</dbReference>
<sequence length="303" mass="33251">MQGVLISCLLILSFVSPCLCFRWSNFGLETEESTYNVLDYGAYGDGKSDDQDLSGDIVAAGMNEWGEDKLHLITVSNVSSLTIDGGGSIDGNGITWWEPCKDCQRPCILYFYGCKDLSVSSLTVANSPGFHIPINRSENVKFINMTVTAPGNSHNTDAFDLWDTKNVVFEDSITAVGDDCIAIKANCSYINYAPGYARKISFEDIILINTENTIIIDQHYGTRNTHKDATSMPVSDVTYRGFKGTSHDERAINLNCSINGCYNIILDEINIVSLDPKKKAQAFVTNAHGKVHNVSPEVSGMLE</sequence>
<protein>
    <recommendedName>
        <fullName evidence="12">Polygalacturonase</fullName>
    </recommendedName>
</protein>
<dbReference type="GO" id="GO:0005975">
    <property type="term" value="P:carbohydrate metabolic process"/>
    <property type="evidence" value="ECO:0007669"/>
    <property type="project" value="InterPro"/>
</dbReference>
<evidence type="ECO:0000256" key="5">
    <source>
        <dbReference type="ARBA" id="ARBA00023157"/>
    </source>
</evidence>
<name>A0AAV1XS21_LUPLU</name>
<dbReference type="PANTHER" id="PTHR31736:SF19">
    <property type="entry name" value="PECTIN LYASE SUPERFAMILY PROTEIN-RELATED"/>
    <property type="match status" value="1"/>
</dbReference>
<feature type="signal peptide" evidence="9">
    <location>
        <begin position="1"/>
        <end position="20"/>
    </location>
</feature>
<gene>
    <name evidence="10" type="ORF">LLUT_LOCUS25434</name>
</gene>
<evidence type="ECO:0000313" key="11">
    <source>
        <dbReference type="Proteomes" id="UP001497480"/>
    </source>
</evidence>
<keyword evidence="3" id="KW-0964">Secreted</keyword>
<dbReference type="Gene3D" id="2.160.20.10">
    <property type="entry name" value="Single-stranded right-handed beta-helix, Pectin lyase-like"/>
    <property type="match status" value="2"/>
</dbReference>
<dbReference type="EMBL" id="CAXHTB010000018">
    <property type="protein sequence ID" value="CAL0324374.1"/>
    <property type="molecule type" value="Genomic_DNA"/>
</dbReference>
<evidence type="ECO:0008006" key="12">
    <source>
        <dbReference type="Google" id="ProtNLM"/>
    </source>
</evidence>
<dbReference type="GO" id="GO:0004650">
    <property type="term" value="F:polygalacturonase activity"/>
    <property type="evidence" value="ECO:0007669"/>
    <property type="project" value="InterPro"/>
</dbReference>
<keyword evidence="11" id="KW-1185">Reference proteome</keyword>
<dbReference type="GO" id="GO:0046576">
    <property type="term" value="F:rhamnogalacturonan alpha-L-rhamnopyranosyl-(1-&gt;4)-alpha-D-galactopyranosyluronide lyase activity"/>
    <property type="evidence" value="ECO:0007669"/>
    <property type="project" value="UniProtKB-ARBA"/>
</dbReference>
<comment type="caution">
    <text evidence="10">The sequence shown here is derived from an EMBL/GenBank/DDBJ whole genome shotgun (WGS) entry which is preliminary data.</text>
</comment>
<keyword evidence="6" id="KW-0325">Glycoprotein</keyword>
<keyword evidence="7 8" id="KW-0326">Glycosidase</keyword>
<dbReference type="InterPro" id="IPR011050">
    <property type="entry name" value="Pectin_lyase_fold/virulence"/>
</dbReference>
<comment type="subcellular location">
    <subcellularLocation>
        <location evidence="1">Secreted</location>
        <location evidence="1">Cell wall</location>
    </subcellularLocation>
</comment>
<dbReference type="AlphaFoldDB" id="A0AAV1XS21"/>
<reference evidence="10 11" key="1">
    <citation type="submission" date="2024-03" db="EMBL/GenBank/DDBJ databases">
        <authorList>
            <person name="Martinez-Hernandez J."/>
        </authorList>
    </citation>
    <scope>NUCLEOTIDE SEQUENCE [LARGE SCALE GENOMIC DNA]</scope>
</reference>
<dbReference type="Pfam" id="PF00295">
    <property type="entry name" value="Glyco_hydro_28"/>
    <property type="match status" value="2"/>
</dbReference>
<evidence type="ECO:0000256" key="3">
    <source>
        <dbReference type="ARBA" id="ARBA00022512"/>
    </source>
</evidence>
<evidence type="ECO:0000313" key="10">
    <source>
        <dbReference type="EMBL" id="CAL0324374.1"/>
    </source>
</evidence>
<evidence type="ECO:0000256" key="1">
    <source>
        <dbReference type="ARBA" id="ARBA00004191"/>
    </source>
</evidence>
<organism evidence="10 11">
    <name type="scientific">Lupinus luteus</name>
    <name type="common">European yellow lupine</name>
    <dbReference type="NCBI Taxonomy" id="3873"/>
    <lineage>
        <taxon>Eukaryota</taxon>
        <taxon>Viridiplantae</taxon>
        <taxon>Streptophyta</taxon>
        <taxon>Embryophyta</taxon>
        <taxon>Tracheophyta</taxon>
        <taxon>Spermatophyta</taxon>
        <taxon>Magnoliopsida</taxon>
        <taxon>eudicotyledons</taxon>
        <taxon>Gunneridae</taxon>
        <taxon>Pentapetalae</taxon>
        <taxon>rosids</taxon>
        <taxon>fabids</taxon>
        <taxon>Fabales</taxon>
        <taxon>Fabaceae</taxon>
        <taxon>Papilionoideae</taxon>
        <taxon>50 kb inversion clade</taxon>
        <taxon>genistoids sensu lato</taxon>
        <taxon>core genistoids</taxon>
        <taxon>Genisteae</taxon>
        <taxon>Lupinus</taxon>
    </lineage>
</organism>
<keyword evidence="5" id="KW-1015">Disulfide bond</keyword>